<feature type="domain" description="SAM" evidence="5">
    <location>
        <begin position="336"/>
        <end position="401"/>
    </location>
</feature>
<protein>
    <recommendedName>
        <fullName evidence="5">SAM domain-containing protein</fullName>
    </recommendedName>
</protein>
<evidence type="ECO:0000259" key="5">
    <source>
        <dbReference type="SMART" id="SM00454"/>
    </source>
</evidence>
<keyword evidence="1" id="KW-0677">Repeat</keyword>
<dbReference type="CDD" id="cd09586">
    <property type="entry name" value="SAM_USH1G"/>
    <property type="match status" value="1"/>
</dbReference>
<dbReference type="SMART" id="SM00248">
    <property type="entry name" value="ANK"/>
    <property type="match status" value="2"/>
</dbReference>
<evidence type="ECO:0000256" key="1">
    <source>
        <dbReference type="ARBA" id="ARBA00022737"/>
    </source>
</evidence>
<dbReference type="PROSITE" id="PS50297">
    <property type="entry name" value="ANK_REP_REGION"/>
    <property type="match status" value="1"/>
</dbReference>
<evidence type="ECO:0000256" key="3">
    <source>
        <dbReference type="PROSITE-ProRule" id="PRU00023"/>
    </source>
</evidence>
<dbReference type="SUPFAM" id="SSF47769">
    <property type="entry name" value="SAM/Pointed domain"/>
    <property type="match status" value="1"/>
</dbReference>
<dbReference type="Gene3D" id="1.10.150.50">
    <property type="entry name" value="Transcription Factor, Ets-1"/>
    <property type="match status" value="1"/>
</dbReference>
<dbReference type="SMART" id="SM00454">
    <property type="entry name" value="SAM"/>
    <property type="match status" value="1"/>
</dbReference>
<feature type="compositionally biased region" description="Basic and acidic residues" evidence="4">
    <location>
        <begin position="316"/>
        <end position="325"/>
    </location>
</feature>
<dbReference type="CDD" id="cd21803">
    <property type="entry name" value="CEN_USH1G"/>
    <property type="match status" value="1"/>
</dbReference>
<dbReference type="InterPro" id="IPR002110">
    <property type="entry name" value="Ankyrin_rpt"/>
</dbReference>
<gene>
    <name evidence="6" type="ORF">SPARVUS_LOCUS339960</name>
</gene>
<dbReference type="InterPro" id="IPR036770">
    <property type="entry name" value="Ankyrin_rpt-contain_sf"/>
</dbReference>
<dbReference type="PANTHER" id="PTHR24161:SF24">
    <property type="entry name" value="PRE-MRNA SPLICING REGULATOR USH1G"/>
    <property type="match status" value="1"/>
</dbReference>
<feature type="repeat" description="ANK" evidence="3">
    <location>
        <begin position="13"/>
        <end position="45"/>
    </location>
</feature>
<feature type="non-terminal residue" evidence="6">
    <location>
        <position position="1"/>
    </location>
</feature>
<dbReference type="Pfam" id="PF12796">
    <property type="entry name" value="Ank_2"/>
    <property type="match status" value="1"/>
</dbReference>
<dbReference type="Proteomes" id="UP001162483">
    <property type="component" value="Unassembled WGS sequence"/>
</dbReference>
<proteinExistence type="predicted"/>
<dbReference type="InterPro" id="IPR037602">
    <property type="entry name" value="USH1G_SAM"/>
</dbReference>
<accession>A0ABN9AB89</accession>
<feature type="region of interest" description="Disordered" evidence="4">
    <location>
        <begin position="307"/>
        <end position="341"/>
    </location>
</feature>
<dbReference type="Gene3D" id="1.25.40.20">
    <property type="entry name" value="Ankyrin repeat-containing domain"/>
    <property type="match status" value="1"/>
</dbReference>
<dbReference type="EMBL" id="CATNWA010000120">
    <property type="protein sequence ID" value="CAI9533254.1"/>
    <property type="molecule type" value="Genomic_DNA"/>
</dbReference>
<feature type="compositionally biased region" description="Acidic residues" evidence="4">
    <location>
        <begin position="326"/>
        <end position="340"/>
    </location>
</feature>
<dbReference type="InterPro" id="IPR001660">
    <property type="entry name" value="SAM"/>
</dbReference>
<name>A0ABN9AB89_9NEOB</name>
<keyword evidence="7" id="KW-1185">Reference proteome</keyword>
<reference evidence="6" key="1">
    <citation type="submission" date="2023-05" db="EMBL/GenBank/DDBJ databases">
        <authorList>
            <person name="Stuckert A."/>
        </authorList>
    </citation>
    <scope>NUCLEOTIDE SEQUENCE</scope>
</reference>
<evidence type="ECO:0000256" key="4">
    <source>
        <dbReference type="SAM" id="MobiDB-lite"/>
    </source>
</evidence>
<organism evidence="6 7">
    <name type="scientific">Staurois parvus</name>
    <dbReference type="NCBI Taxonomy" id="386267"/>
    <lineage>
        <taxon>Eukaryota</taxon>
        <taxon>Metazoa</taxon>
        <taxon>Chordata</taxon>
        <taxon>Craniata</taxon>
        <taxon>Vertebrata</taxon>
        <taxon>Euteleostomi</taxon>
        <taxon>Amphibia</taxon>
        <taxon>Batrachia</taxon>
        <taxon>Anura</taxon>
        <taxon>Neobatrachia</taxon>
        <taxon>Ranoidea</taxon>
        <taxon>Ranidae</taxon>
        <taxon>Staurois</taxon>
    </lineage>
</organism>
<dbReference type="PANTHER" id="PTHR24161">
    <property type="entry name" value="ANK_REP_REGION DOMAIN-CONTAINING PROTEIN-RELATED"/>
    <property type="match status" value="1"/>
</dbReference>
<dbReference type="InterPro" id="IPR013761">
    <property type="entry name" value="SAM/pointed_sf"/>
</dbReference>
<dbReference type="SUPFAM" id="SSF48403">
    <property type="entry name" value="Ankyrin repeat"/>
    <property type="match status" value="1"/>
</dbReference>
<evidence type="ECO:0000256" key="2">
    <source>
        <dbReference type="ARBA" id="ARBA00023043"/>
    </source>
</evidence>
<sequence length="413" mass="46639">VSFRGDPDKCDIWGNTPLHLAAANGHLNCLSFLVSFGANIWCLDNDYHTPLDMAATKGHMECVRYLDSIAAKQNGLNPKLVSKLKDRAFREAERRIRDCVKLQRKHHERMERRYRKEMSDRSDTMSFSSFSSSSVSQRFPSATLLATMPYSHTAGTTKGKSKVQKKLEKRKQNDGTFKIYEDGRKSVRSLSGLQLGNDVMFVKQGTYASSRDRGRQHLRDMFVHEEDSLSRAVSDPGLHVDSAHSEVSTDSGHDSLFTRPGLGTMVFRRNYLSSGLFGVGRKEDNGHTIESEQVKLRSRLKRSSSLDDSIGSARSLQERNERELPWEEEELGLDDEEEPDTSPLETFLASLQMSEFFTLLQGEKIDLTALTLCSDNDLKGIHIPLGPRKKILDGIQRRKQALDRPQSIGDTEL</sequence>
<dbReference type="Pfam" id="PF00536">
    <property type="entry name" value="SAM_1"/>
    <property type="match status" value="1"/>
</dbReference>
<keyword evidence="2 3" id="KW-0040">ANK repeat</keyword>
<comment type="caution">
    <text evidence="6">The sequence shown here is derived from an EMBL/GenBank/DDBJ whole genome shotgun (WGS) entry which is preliminary data.</text>
</comment>
<evidence type="ECO:0000313" key="7">
    <source>
        <dbReference type="Proteomes" id="UP001162483"/>
    </source>
</evidence>
<dbReference type="PROSITE" id="PS50088">
    <property type="entry name" value="ANK_REPEAT"/>
    <property type="match status" value="1"/>
</dbReference>
<evidence type="ECO:0000313" key="6">
    <source>
        <dbReference type="EMBL" id="CAI9533254.1"/>
    </source>
</evidence>